<gene>
    <name evidence="4" type="ORF">Micbo1qcDRAFT_231923</name>
</gene>
<dbReference type="InterPro" id="IPR021150">
    <property type="entry name" value="Ubiq_cyt_c_chap"/>
</dbReference>
<dbReference type="STRING" id="196109.A0A136JB68"/>
<dbReference type="PANTHER" id="PTHR12184:SF1">
    <property type="entry name" value="UBIQUINOL-CYTOCHROME-C REDUCTASE COMPLEX ASSEMBLY FACTOR 1"/>
    <property type="match status" value="1"/>
</dbReference>
<feature type="compositionally biased region" description="Polar residues" evidence="2">
    <location>
        <begin position="54"/>
        <end position="73"/>
    </location>
</feature>
<feature type="region of interest" description="Disordered" evidence="2">
    <location>
        <begin position="43"/>
        <end position="73"/>
    </location>
</feature>
<dbReference type="PANTHER" id="PTHR12184">
    <property type="entry name" value="UBIQUINOL-CYTOCHROME C REDUCTASE COMPLEX ASSEMBLY FACTOR 1 FAMILY MEMBER"/>
    <property type="match status" value="1"/>
</dbReference>
<dbReference type="InParanoid" id="A0A136JB68"/>
<dbReference type="InterPro" id="IPR007129">
    <property type="entry name" value="Ubiqinol_cyt_c_chaperone_CPB3"/>
</dbReference>
<evidence type="ECO:0000313" key="5">
    <source>
        <dbReference type="Proteomes" id="UP000070501"/>
    </source>
</evidence>
<name>A0A136JB68_9PEZI</name>
<dbReference type="Proteomes" id="UP000070501">
    <property type="component" value="Unassembled WGS sequence"/>
</dbReference>
<evidence type="ECO:0000259" key="3">
    <source>
        <dbReference type="Pfam" id="PF03981"/>
    </source>
</evidence>
<evidence type="ECO:0000256" key="1">
    <source>
        <dbReference type="ARBA" id="ARBA00006407"/>
    </source>
</evidence>
<sequence length="320" mass="35455">MATACRSCRRQLALLSRQAGATITEAPTAAMVTGQQRFQSISATSSRRGALLSPSRTSHTQQRHMSSTASRQGLTDAISKMMRRQTEPYRVISATENIYKSCARQAEYKISVEDIKNDTIPKTADGEDLGAGTGVWHEDFQLPPTFSTWSQVTMLHLYLLFARLRNLEPEAAKQWQAQLVDHFFFDAEERMDLNHGITSRGLRQKYLKDLFIQWRGVIAAYDEGVVKGDAVLAAAVWRNIFKASPDADVRHVAAIVSWIRSSLRALDGTPDDFLFTHSVQALVKRPVKGEFEVVDLPTKQMEVELGAAASAAGGQKAKTA</sequence>
<accession>A0A136JB68</accession>
<dbReference type="AlphaFoldDB" id="A0A136JB68"/>
<dbReference type="EMBL" id="KQ964247">
    <property type="protein sequence ID" value="KXJ94429.1"/>
    <property type="molecule type" value="Genomic_DNA"/>
</dbReference>
<feature type="domain" description="Ubiquinol-cytochrome c chaperone" evidence="3">
    <location>
        <begin position="138"/>
        <end position="277"/>
    </location>
</feature>
<keyword evidence="5" id="KW-1185">Reference proteome</keyword>
<protein>
    <submittedName>
        <fullName evidence="4">Ubiquinol-cytochrome C chaperone-domain-containing protein</fullName>
    </submittedName>
</protein>
<proteinExistence type="inferred from homology"/>
<comment type="similarity">
    <text evidence="1">Belongs to the CBP3 family.</text>
</comment>
<organism evidence="4 5">
    <name type="scientific">Microdochium bolleyi</name>
    <dbReference type="NCBI Taxonomy" id="196109"/>
    <lineage>
        <taxon>Eukaryota</taxon>
        <taxon>Fungi</taxon>
        <taxon>Dikarya</taxon>
        <taxon>Ascomycota</taxon>
        <taxon>Pezizomycotina</taxon>
        <taxon>Sordariomycetes</taxon>
        <taxon>Xylariomycetidae</taxon>
        <taxon>Xylariales</taxon>
        <taxon>Microdochiaceae</taxon>
        <taxon>Microdochium</taxon>
    </lineage>
</organism>
<dbReference type="Pfam" id="PF03981">
    <property type="entry name" value="Ubiq_cyt_C_chap"/>
    <property type="match status" value="1"/>
</dbReference>
<reference evidence="5" key="1">
    <citation type="submission" date="2016-02" db="EMBL/GenBank/DDBJ databases">
        <title>Draft genome sequence of Microdochium bolleyi, a fungal endophyte of beachgrass.</title>
        <authorList>
            <consortium name="DOE Joint Genome Institute"/>
            <person name="David A.S."/>
            <person name="May G."/>
            <person name="Haridas S."/>
            <person name="Lim J."/>
            <person name="Wang M."/>
            <person name="Labutti K."/>
            <person name="Lipzen A."/>
            <person name="Barry K."/>
            <person name="Grigoriev I.V."/>
        </authorList>
    </citation>
    <scope>NUCLEOTIDE SEQUENCE [LARGE SCALE GENOMIC DNA]</scope>
    <source>
        <strain evidence="5">J235TASD1</strain>
    </source>
</reference>
<evidence type="ECO:0000313" key="4">
    <source>
        <dbReference type="EMBL" id="KXJ94429.1"/>
    </source>
</evidence>
<dbReference type="GO" id="GO:0034551">
    <property type="term" value="P:mitochondrial respiratory chain complex III assembly"/>
    <property type="evidence" value="ECO:0007669"/>
    <property type="project" value="TreeGrafter"/>
</dbReference>
<evidence type="ECO:0000256" key="2">
    <source>
        <dbReference type="SAM" id="MobiDB-lite"/>
    </source>
</evidence>
<dbReference type="GO" id="GO:0005739">
    <property type="term" value="C:mitochondrion"/>
    <property type="evidence" value="ECO:0007669"/>
    <property type="project" value="TreeGrafter"/>
</dbReference>
<dbReference type="OrthoDB" id="10253878at2759"/>